<dbReference type="GO" id="GO:0005794">
    <property type="term" value="C:Golgi apparatus"/>
    <property type="evidence" value="ECO:0007669"/>
    <property type="project" value="UniProtKB-SubCell"/>
</dbReference>
<feature type="compositionally biased region" description="Acidic residues" evidence="5">
    <location>
        <begin position="29"/>
        <end position="41"/>
    </location>
</feature>
<dbReference type="AlphaFoldDB" id="A0A9P6HJE8"/>
<feature type="region of interest" description="Disordered" evidence="5">
    <location>
        <begin position="94"/>
        <end position="397"/>
    </location>
</feature>
<dbReference type="EMBL" id="WIUZ02000004">
    <property type="protein sequence ID" value="KAF9788503.1"/>
    <property type="molecule type" value="Genomic_DNA"/>
</dbReference>
<dbReference type="OrthoDB" id="3647690at2759"/>
<dbReference type="Proteomes" id="UP000736335">
    <property type="component" value="Unassembled WGS sequence"/>
</dbReference>
<comment type="caution">
    <text evidence="7">The sequence shown here is derived from an EMBL/GenBank/DDBJ whole genome shotgun (WGS) entry which is preliminary data.</text>
</comment>
<comment type="subcellular location">
    <subcellularLocation>
        <location evidence="1">Golgi apparatus</location>
    </subcellularLocation>
</comment>
<feature type="compositionally biased region" description="Acidic residues" evidence="5">
    <location>
        <begin position="216"/>
        <end position="228"/>
    </location>
</feature>
<name>A0A9P6HJE8_9AGAM</name>
<feature type="compositionally biased region" description="Basic residues" evidence="5">
    <location>
        <begin position="96"/>
        <end position="112"/>
    </location>
</feature>
<feature type="compositionally biased region" description="Polar residues" evidence="5">
    <location>
        <begin position="229"/>
        <end position="238"/>
    </location>
</feature>
<feature type="compositionally biased region" description="Basic and acidic residues" evidence="5">
    <location>
        <begin position="359"/>
        <end position="372"/>
    </location>
</feature>
<evidence type="ECO:0000313" key="8">
    <source>
        <dbReference type="Proteomes" id="UP000736335"/>
    </source>
</evidence>
<dbReference type="PROSITE" id="PS50013">
    <property type="entry name" value="CHROMO_2"/>
    <property type="match status" value="1"/>
</dbReference>
<reference evidence="7" key="2">
    <citation type="submission" date="2020-11" db="EMBL/GenBank/DDBJ databases">
        <authorList>
            <consortium name="DOE Joint Genome Institute"/>
            <person name="Kuo A."/>
            <person name="Miyauchi S."/>
            <person name="Kiss E."/>
            <person name="Drula E."/>
            <person name="Kohler A."/>
            <person name="Sanchez-Garcia M."/>
            <person name="Andreopoulos B."/>
            <person name="Barry K.W."/>
            <person name="Bonito G."/>
            <person name="Buee M."/>
            <person name="Carver A."/>
            <person name="Chen C."/>
            <person name="Cichocki N."/>
            <person name="Clum A."/>
            <person name="Culley D."/>
            <person name="Crous P.W."/>
            <person name="Fauchery L."/>
            <person name="Girlanda M."/>
            <person name="Hayes R."/>
            <person name="Keri Z."/>
            <person name="Labutti K."/>
            <person name="Lipzen A."/>
            <person name="Lombard V."/>
            <person name="Magnuson J."/>
            <person name="Maillard F."/>
            <person name="Morin E."/>
            <person name="Murat C."/>
            <person name="Nolan M."/>
            <person name="Ohm R."/>
            <person name="Pangilinan J."/>
            <person name="Pereira M."/>
            <person name="Perotto S."/>
            <person name="Peter M."/>
            <person name="Riley R."/>
            <person name="Sitrit Y."/>
            <person name="Stielow B."/>
            <person name="Szollosi G."/>
            <person name="Zifcakova L."/>
            <person name="Stursova M."/>
            <person name="Spatafora J.W."/>
            <person name="Tedersoo L."/>
            <person name="Vaario L.-M."/>
            <person name="Yamada A."/>
            <person name="Yan M."/>
            <person name="Wang P."/>
            <person name="Xu J."/>
            <person name="Bruns T."/>
            <person name="Baldrian P."/>
            <person name="Vilgalys R."/>
            <person name="Henrissat B."/>
            <person name="Grigoriev I.V."/>
            <person name="Hibbett D."/>
            <person name="Nagy L.G."/>
            <person name="Martin F.M."/>
        </authorList>
    </citation>
    <scope>NUCLEOTIDE SEQUENCE</scope>
    <source>
        <strain evidence="7">UH-Tt-Lm1</strain>
    </source>
</reference>
<dbReference type="GO" id="GO:0031267">
    <property type="term" value="F:small GTPase binding"/>
    <property type="evidence" value="ECO:0007669"/>
    <property type="project" value="TreeGrafter"/>
</dbReference>
<feature type="compositionally biased region" description="Basic and acidic residues" evidence="5">
    <location>
        <begin position="277"/>
        <end position="289"/>
    </location>
</feature>
<feature type="region of interest" description="Disordered" evidence="5">
    <location>
        <begin position="1"/>
        <end position="45"/>
    </location>
</feature>
<organism evidence="7 8">
    <name type="scientific">Thelephora terrestris</name>
    <dbReference type="NCBI Taxonomy" id="56493"/>
    <lineage>
        <taxon>Eukaryota</taxon>
        <taxon>Fungi</taxon>
        <taxon>Dikarya</taxon>
        <taxon>Basidiomycota</taxon>
        <taxon>Agaricomycotina</taxon>
        <taxon>Agaricomycetes</taxon>
        <taxon>Thelephorales</taxon>
        <taxon>Thelephoraceae</taxon>
        <taxon>Thelephora</taxon>
    </lineage>
</organism>
<evidence type="ECO:0000256" key="3">
    <source>
        <dbReference type="ARBA" id="ARBA00023054"/>
    </source>
</evidence>
<feature type="domain" description="Chromo" evidence="6">
    <location>
        <begin position="45"/>
        <end position="103"/>
    </location>
</feature>
<dbReference type="InterPro" id="IPR000953">
    <property type="entry name" value="Chromo/chromo_shadow_dom"/>
</dbReference>
<dbReference type="PANTHER" id="PTHR18921:SF2">
    <property type="entry name" value="THYROID RECEPTOR-INTERACTING PROTEIN 11"/>
    <property type="match status" value="1"/>
</dbReference>
<evidence type="ECO:0000256" key="2">
    <source>
        <dbReference type="ARBA" id="ARBA00023034"/>
    </source>
</evidence>
<feature type="compositionally biased region" description="Basic and acidic residues" evidence="5">
    <location>
        <begin position="312"/>
        <end position="339"/>
    </location>
</feature>
<keyword evidence="3 4" id="KW-0175">Coiled coil</keyword>
<evidence type="ECO:0000313" key="7">
    <source>
        <dbReference type="EMBL" id="KAF9788503.1"/>
    </source>
</evidence>
<keyword evidence="8" id="KW-1185">Reference proteome</keyword>
<protein>
    <recommendedName>
        <fullName evidence="6">Chromo domain-containing protein</fullName>
    </recommendedName>
</protein>
<evidence type="ECO:0000256" key="1">
    <source>
        <dbReference type="ARBA" id="ARBA00004555"/>
    </source>
</evidence>
<reference evidence="7" key="1">
    <citation type="journal article" date="2020" name="Nat. Commun.">
        <title>Large-scale genome sequencing of mycorrhizal fungi provides insights into the early evolution of symbiotic traits.</title>
        <authorList>
            <person name="Miyauchi S."/>
            <person name="Kiss E."/>
            <person name="Kuo A."/>
            <person name="Drula E."/>
            <person name="Kohler A."/>
            <person name="Sanchez-Garcia M."/>
            <person name="Morin E."/>
            <person name="Andreopoulos B."/>
            <person name="Barry K.W."/>
            <person name="Bonito G."/>
            <person name="Buee M."/>
            <person name="Carver A."/>
            <person name="Chen C."/>
            <person name="Cichocki N."/>
            <person name="Clum A."/>
            <person name="Culley D."/>
            <person name="Crous P.W."/>
            <person name="Fauchery L."/>
            <person name="Girlanda M."/>
            <person name="Hayes R.D."/>
            <person name="Keri Z."/>
            <person name="LaButti K."/>
            <person name="Lipzen A."/>
            <person name="Lombard V."/>
            <person name="Magnuson J."/>
            <person name="Maillard F."/>
            <person name="Murat C."/>
            <person name="Nolan M."/>
            <person name="Ohm R.A."/>
            <person name="Pangilinan J."/>
            <person name="Pereira M.F."/>
            <person name="Perotto S."/>
            <person name="Peter M."/>
            <person name="Pfister S."/>
            <person name="Riley R."/>
            <person name="Sitrit Y."/>
            <person name="Stielow J.B."/>
            <person name="Szollosi G."/>
            <person name="Zifcakova L."/>
            <person name="Stursova M."/>
            <person name="Spatafora J.W."/>
            <person name="Tedersoo L."/>
            <person name="Vaario L.M."/>
            <person name="Yamada A."/>
            <person name="Yan M."/>
            <person name="Wang P."/>
            <person name="Xu J."/>
            <person name="Bruns T."/>
            <person name="Baldrian P."/>
            <person name="Vilgalys R."/>
            <person name="Dunand C."/>
            <person name="Henrissat B."/>
            <person name="Grigoriev I.V."/>
            <person name="Hibbett D."/>
            <person name="Nagy L.G."/>
            <person name="Martin F.M."/>
        </authorList>
    </citation>
    <scope>NUCLEOTIDE SEQUENCE</scope>
    <source>
        <strain evidence="7">UH-Tt-Lm1</strain>
    </source>
</reference>
<evidence type="ECO:0000256" key="5">
    <source>
        <dbReference type="SAM" id="MobiDB-lite"/>
    </source>
</evidence>
<feature type="region of interest" description="Disordered" evidence="5">
    <location>
        <begin position="504"/>
        <end position="535"/>
    </location>
</feature>
<feature type="coiled-coil region" evidence="4">
    <location>
        <begin position="536"/>
        <end position="740"/>
    </location>
</feature>
<keyword evidence="2" id="KW-0333">Golgi apparatus</keyword>
<proteinExistence type="predicted"/>
<dbReference type="GO" id="GO:0006888">
    <property type="term" value="P:endoplasmic reticulum to Golgi vesicle-mediated transport"/>
    <property type="evidence" value="ECO:0007669"/>
    <property type="project" value="TreeGrafter"/>
</dbReference>
<gene>
    <name evidence="7" type="ORF">BJ322DRAFT_638726</name>
</gene>
<dbReference type="GO" id="GO:0007030">
    <property type="term" value="P:Golgi organization"/>
    <property type="evidence" value="ECO:0007669"/>
    <property type="project" value="TreeGrafter"/>
</dbReference>
<dbReference type="PANTHER" id="PTHR18921">
    <property type="entry name" value="MYOSIN HEAVY CHAIN - RELATED"/>
    <property type="match status" value="1"/>
</dbReference>
<feature type="compositionally biased region" description="Pro residues" evidence="5">
    <location>
        <begin position="373"/>
        <end position="385"/>
    </location>
</feature>
<accession>A0A9P6HJE8</accession>
<sequence length="882" mass="98673">MSFIPQSASCSRSAPVSSAEMATSVHSSEEEDHVEASEPGEDGYWPALEILNERKHDYLVNWDGIDPETGRAWEPSWTGKAEVTEDLVEAWEAKKAAKKKNNRRVPGKRKGSRVSATPTSRPANRGSRSSRTPLLSSSRAPDSPVISLRSNNSSRVEEKPSLRKRKRRSTKHTSPDEDPNPVAKKQRVDGTSSFTSQKSRSKSIKSPQRISRETIHEEEEPLEAEDPDNTTPLPSSSKVDPGSAALRIGPPRKRKKTAPCPPATPPSSRVPVSALRKSREAEGEIHQEAAGDIPHLDPNPPTAKKKKRRLKPPSDARPKLPALAEKRSLESPLRDDAQKPEGPLNQDESLEVDPLPPDQDDKPAEPLPDHTPPRPAPQNVPPDPPLDNNFTASTPPRLVKNAKELVAIPRLEPSHFKPYLQAADSTSIIDEFSPKKLLPTQDTIESSVEGSQVRHTVMKPRHKSLDPASVHNLFDGDGIEMMQSVAGSCFDLDDQIRMLVEDQPPTDTDSVEQEPPRSQSYAGSAEAPVPVHSSSRQELQDALVLLNQKSEEIEILKSRNAALEAQIEHLQAENHRSQVENEKLSVEKEVQREALEEAKGTVSELCVHIDWVQDSWNKSMTREKQLQDEAKEVQDALDVKEEEYNLARLEWGQERALLEAQLASLKDQQPPTDWELGKQELEDKLAELSAERDQLDKDKRTAENEVESWKEQYRKEFIRSQELRREAGDAKAETTRVQRENAILASQNKEGIRLVTAKYEAVVEKLKEGLAKAGSLYKVLQEKDEQTGDDLRRRAVSATCLKEEVRRLREDLLSDQRAVHSAEHSRGEPSFLVRNPAIKLSMEDKYGCQMPIDGGTECDQTFGTPQELWAHVTGGHRRSRRQ</sequence>
<feature type="compositionally biased region" description="Basic residues" evidence="5">
    <location>
        <begin position="162"/>
        <end position="171"/>
    </location>
</feature>
<evidence type="ECO:0000259" key="6">
    <source>
        <dbReference type="PROSITE" id="PS50013"/>
    </source>
</evidence>
<feature type="compositionally biased region" description="Low complexity" evidence="5">
    <location>
        <begin position="125"/>
        <end position="139"/>
    </location>
</feature>
<evidence type="ECO:0000256" key="4">
    <source>
        <dbReference type="SAM" id="Coils"/>
    </source>
</evidence>
<feature type="compositionally biased region" description="Low complexity" evidence="5">
    <location>
        <begin position="7"/>
        <end position="19"/>
    </location>
</feature>